<evidence type="ECO:0008006" key="4">
    <source>
        <dbReference type="Google" id="ProtNLM"/>
    </source>
</evidence>
<dbReference type="AlphaFoldDB" id="A0A285I2N3"/>
<dbReference type="InterPro" id="IPR023375">
    <property type="entry name" value="ADC_dom_sf"/>
</dbReference>
<dbReference type="Proteomes" id="UP000219612">
    <property type="component" value="Unassembled WGS sequence"/>
</dbReference>
<dbReference type="OrthoDB" id="150993at2"/>
<dbReference type="PANTHER" id="PTHR39186:SF1">
    <property type="entry name" value="DUF2071 DOMAIN-CONTAINING PROTEIN"/>
    <property type="match status" value="1"/>
</dbReference>
<proteinExistence type="predicted"/>
<feature type="compositionally biased region" description="Low complexity" evidence="1">
    <location>
        <begin position="231"/>
        <end position="246"/>
    </location>
</feature>
<sequence length="254" mass="27650">MRDVSLEPVTPVTPRPVRRALLGQRWASVTFLHWPLDPALAAPLLPAGTAPDTFDGVTYVGLIAFRMEDVLQAPYFGRFPETNVRLYSVDSQGRRGVVFLSMEASRLVPVLVARATLGLPYRWSRMRLIREGDDVSYSTRRRWGLRAGSDMTIRVGSPVTDPTPLELFLTARWGLHTRARYLSNEHPPWPLHRASVVSLTDGLVAATGLPAPAGPPVSVLYSPGVSAVFGPTASGRGSTASGRGPTASGRSRRR</sequence>
<evidence type="ECO:0000256" key="1">
    <source>
        <dbReference type="SAM" id="MobiDB-lite"/>
    </source>
</evidence>
<protein>
    <recommendedName>
        <fullName evidence="4">DUF2071 domain-containing protein</fullName>
    </recommendedName>
</protein>
<dbReference type="EMBL" id="OBDY01000006">
    <property type="protein sequence ID" value="SNY42210.1"/>
    <property type="molecule type" value="Genomic_DNA"/>
</dbReference>
<dbReference type="RefSeq" id="WP_097321065.1">
    <property type="nucleotide sequence ID" value="NZ_OBDY01000006.1"/>
</dbReference>
<evidence type="ECO:0000313" key="3">
    <source>
        <dbReference type="Proteomes" id="UP000219612"/>
    </source>
</evidence>
<dbReference type="Gene3D" id="2.40.400.10">
    <property type="entry name" value="Acetoacetate decarboxylase-like"/>
    <property type="match status" value="1"/>
</dbReference>
<organism evidence="2 3">
    <name type="scientific">Paractinoplanes atraurantiacus</name>
    <dbReference type="NCBI Taxonomy" id="1036182"/>
    <lineage>
        <taxon>Bacteria</taxon>
        <taxon>Bacillati</taxon>
        <taxon>Actinomycetota</taxon>
        <taxon>Actinomycetes</taxon>
        <taxon>Micromonosporales</taxon>
        <taxon>Micromonosporaceae</taxon>
        <taxon>Paractinoplanes</taxon>
    </lineage>
</organism>
<reference evidence="2 3" key="1">
    <citation type="submission" date="2017-09" db="EMBL/GenBank/DDBJ databases">
        <authorList>
            <person name="Ehlers B."/>
            <person name="Leendertz F.H."/>
        </authorList>
    </citation>
    <scope>NUCLEOTIDE SEQUENCE [LARGE SCALE GENOMIC DNA]</scope>
    <source>
        <strain evidence="2 3">CGMCC 4.6857</strain>
    </source>
</reference>
<dbReference type="InterPro" id="IPR018644">
    <property type="entry name" value="DUF2071"/>
</dbReference>
<name>A0A285I2N3_9ACTN</name>
<gene>
    <name evidence="2" type="ORF">SAMN05421748_106261</name>
</gene>
<dbReference type="PANTHER" id="PTHR39186">
    <property type="entry name" value="DUF2071 FAMILY PROTEIN"/>
    <property type="match status" value="1"/>
</dbReference>
<dbReference type="SUPFAM" id="SSF160104">
    <property type="entry name" value="Acetoacetate decarboxylase-like"/>
    <property type="match status" value="1"/>
</dbReference>
<keyword evidence="3" id="KW-1185">Reference proteome</keyword>
<feature type="region of interest" description="Disordered" evidence="1">
    <location>
        <begin position="231"/>
        <end position="254"/>
    </location>
</feature>
<dbReference type="Pfam" id="PF09844">
    <property type="entry name" value="DUF2071"/>
    <property type="match status" value="1"/>
</dbReference>
<evidence type="ECO:0000313" key="2">
    <source>
        <dbReference type="EMBL" id="SNY42210.1"/>
    </source>
</evidence>
<accession>A0A285I2N3</accession>